<dbReference type="Proteomes" id="UP000886748">
    <property type="component" value="Unassembled WGS sequence"/>
</dbReference>
<protein>
    <recommendedName>
        <fullName evidence="4">Probable multidrug resistance protein NorM</fullName>
    </recommendedName>
    <alternativeName>
        <fullName evidence="12">Multidrug-efflux transporter</fullName>
    </alternativeName>
</protein>
<dbReference type="EMBL" id="DVOD01000052">
    <property type="protein sequence ID" value="HIU92875.1"/>
    <property type="molecule type" value="Genomic_DNA"/>
</dbReference>
<proteinExistence type="inferred from homology"/>
<evidence type="ECO:0000256" key="9">
    <source>
        <dbReference type="ARBA" id="ARBA00022989"/>
    </source>
</evidence>
<dbReference type="AlphaFoldDB" id="A0A9D1SRM1"/>
<feature type="transmembrane region" description="Helical" evidence="13">
    <location>
        <begin position="236"/>
        <end position="258"/>
    </location>
</feature>
<reference evidence="14" key="2">
    <citation type="journal article" date="2021" name="PeerJ">
        <title>Extensive microbial diversity within the chicken gut microbiome revealed by metagenomics and culture.</title>
        <authorList>
            <person name="Gilroy R."/>
            <person name="Ravi A."/>
            <person name="Getino M."/>
            <person name="Pursley I."/>
            <person name="Horton D.L."/>
            <person name="Alikhan N.F."/>
            <person name="Baker D."/>
            <person name="Gharbi K."/>
            <person name="Hall N."/>
            <person name="Watson M."/>
            <person name="Adriaenssens E.M."/>
            <person name="Foster-Nyarko E."/>
            <person name="Jarju S."/>
            <person name="Secka A."/>
            <person name="Antonio M."/>
            <person name="Oren A."/>
            <person name="Chaudhuri R.R."/>
            <person name="La Ragione R."/>
            <person name="Hildebrand F."/>
            <person name="Pallen M.J."/>
        </authorList>
    </citation>
    <scope>NUCLEOTIDE SEQUENCE</scope>
    <source>
        <strain evidence="14">CHK154-7741</strain>
    </source>
</reference>
<evidence type="ECO:0000256" key="5">
    <source>
        <dbReference type="ARBA" id="ARBA00022448"/>
    </source>
</evidence>
<evidence type="ECO:0000256" key="3">
    <source>
        <dbReference type="ARBA" id="ARBA00010199"/>
    </source>
</evidence>
<reference evidence="14" key="1">
    <citation type="submission" date="2020-10" db="EMBL/GenBank/DDBJ databases">
        <authorList>
            <person name="Gilroy R."/>
        </authorList>
    </citation>
    <scope>NUCLEOTIDE SEQUENCE</scope>
    <source>
        <strain evidence="14">CHK154-7741</strain>
    </source>
</reference>
<gene>
    <name evidence="14" type="ORF">IAD26_07065</name>
</gene>
<organism evidence="14 15">
    <name type="scientific">Candidatus Limenecus avicola</name>
    <dbReference type="NCBI Taxonomy" id="2840847"/>
    <lineage>
        <taxon>Bacteria</taxon>
        <taxon>Bacillati</taxon>
        <taxon>Bacillota</taxon>
        <taxon>Clostridia</taxon>
        <taxon>Eubacteriales</taxon>
        <taxon>Clostridiaceae</taxon>
        <taxon>Clostridiaceae incertae sedis</taxon>
        <taxon>Candidatus Limenecus</taxon>
    </lineage>
</organism>
<keyword evidence="8 13" id="KW-0812">Transmembrane</keyword>
<feature type="transmembrane region" description="Helical" evidence="13">
    <location>
        <begin position="191"/>
        <end position="216"/>
    </location>
</feature>
<evidence type="ECO:0000256" key="13">
    <source>
        <dbReference type="SAM" id="Phobius"/>
    </source>
</evidence>
<evidence type="ECO:0000256" key="7">
    <source>
        <dbReference type="ARBA" id="ARBA00022475"/>
    </source>
</evidence>
<feature type="transmembrane region" description="Helical" evidence="13">
    <location>
        <begin position="95"/>
        <end position="117"/>
    </location>
</feature>
<feature type="transmembrane region" description="Helical" evidence="13">
    <location>
        <begin position="49"/>
        <end position="74"/>
    </location>
</feature>
<evidence type="ECO:0000256" key="4">
    <source>
        <dbReference type="ARBA" id="ARBA00020268"/>
    </source>
</evidence>
<keyword evidence="7" id="KW-1003">Cell membrane</keyword>
<feature type="transmembrane region" description="Helical" evidence="13">
    <location>
        <begin position="351"/>
        <end position="369"/>
    </location>
</feature>
<dbReference type="InterPro" id="IPR050222">
    <property type="entry name" value="MATE_MdtK"/>
</dbReference>
<dbReference type="NCBIfam" id="TIGR00797">
    <property type="entry name" value="matE"/>
    <property type="match status" value="1"/>
</dbReference>
<feature type="transmembrane region" description="Helical" evidence="13">
    <location>
        <begin position="412"/>
        <end position="431"/>
    </location>
</feature>
<feature type="transmembrane region" description="Helical" evidence="13">
    <location>
        <begin position="133"/>
        <end position="150"/>
    </location>
</feature>
<comment type="caution">
    <text evidence="14">The sequence shown here is derived from an EMBL/GenBank/DDBJ whole genome shotgun (WGS) entry which is preliminary data.</text>
</comment>
<dbReference type="PANTHER" id="PTHR43298:SF2">
    <property type="entry name" value="FMN_FAD EXPORTER YEEO-RELATED"/>
    <property type="match status" value="1"/>
</dbReference>
<comment type="subcellular location">
    <subcellularLocation>
        <location evidence="2">Cell membrane</location>
        <topology evidence="2">Multi-pass membrane protein</topology>
    </subcellularLocation>
</comment>
<dbReference type="InterPro" id="IPR048279">
    <property type="entry name" value="MdtK-like"/>
</dbReference>
<evidence type="ECO:0000313" key="15">
    <source>
        <dbReference type="Proteomes" id="UP000886748"/>
    </source>
</evidence>
<dbReference type="GO" id="GO:0015297">
    <property type="term" value="F:antiporter activity"/>
    <property type="evidence" value="ECO:0007669"/>
    <property type="project" value="UniProtKB-KW"/>
</dbReference>
<sequence>MQLVEKLNSYKKYFTDIINLSVPLIVGNLGQVLIGATDVFIAAKHSTNTLAAISIANSIIFCILIMGMGLMSAISIQMSNMRGNRKPTKKFLITVLNYSMLLAVIFCTICLLMVPLIPKMGFDPILVPMIKEYVFICAFSLFGMYLYQCLREFLMAYEIVKFPNLILVIALILNFVLAYSLVFGLGPIPGLGVIGLALAAFIVRMLMGLILLVYCFDLIHFKNPFDTNLIKQLLKIGYPIGIAMFLEFLGFNLITILVGREAGILAATHNIGVTITSSAYVIPMSISAAIAIKVGYFNGAKNLTEIKRYSLSGTMMSVIFMAFCSVLLLFYPKPIFKIFTSNKEMLALGLPILHIAAFYLMFDGLQVSLSGILKGLKMTKVASVSLIAGYWLFGLPFGYYLAYHYHMSLRGFWIGLATSFLFMSIIFLVVIHRKFAKLKKLYS</sequence>
<feature type="transmembrane region" description="Helical" evidence="13">
    <location>
        <begin position="278"/>
        <end position="297"/>
    </location>
</feature>
<keyword evidence="10" id="KW-0406">Ion transport</keyword>
<feature type="transmembrane region" description="Helical" evidence="13">
    <location>
        <begin position="381"/>
        <end position="400"/>
    </location>
</feature>
<keyword evidence="6" id="KW-0050">Antiport</keyword>
<dbReference type="PANTHER" id="PTHR43298">
    <property type="entry name" value="MULTIDRUG RESISTANCE PROTEIN NORM-RELATED"/>
    <property type="match status" value="1"/>
</dbReference>
<dbReference type="GO" id="GO:0005886">
    <property type="term" value="C:plasma membrane"/>
    <property type="evidence" value="ECO:0007669"/>
    <property type="project" value="UniProtKB-SubCell"/>
</dbReference>
<evidence type="ECO:0000256" key="12">
    <source>
        <dbReference type="ARBA" id="ARBA00031636"/>
    </source>
</evidence>
<evidence type="ECO:0000256" key="10">
    <source>
        <dbReference type="ARBA" id="ARBA00023065"/>
    </source>
</evidence>
<keyword evidence="5" id="KW-0813">Transport</keyword>
<evidence type="ECO:0000313" key="14">
    <source>
        <dbReference type="EMBL" id="HIU92875.1"/>
    </source>
</evidence>
<name>A0A9D1SRM1_9CLOT</name>
<feature type="transmembrane region" description="Helical" evidence="13">
    <location>
        <begin position="162"/>
        <end position="185"/>
    </location>
</feature>
<evidence type="ECO:0000256" key="2">
    <source>
        <dbReference type="ARBA" id="ARBA00004651"/>
    </source>
</evidence>
<feature type="transmembrane region" description="Helical" evidence="13">
    <location>
        <begin position="20"/>
        <end position="43"/>
    </location>
</feature>
<feature type="transmembrane region" description="Helical" evidence="13">
    <location>
        <begin position="309"/>
        <end position="331"/>
    </location>
</feature>
<keyword evidence="11 13" id="KW-0472">Membrane</keyword>
<evidence type="ECO:0000256" key="6">
    <source>
        <dbReference type="ARBA" id="ARBA00022449"/>
    </source>
</evidence>
<dbReference type="InterPro" id="IPR002528">
    <property type="entry name" value="MATE_fam"/>
</dbReference>
<comment type="function">
    <text evidence="1">Multidrug efflux pump.</text>
</comment>
<evidence type="ECO:0000256" key="11">
    <source>
        <dbReference type="ARBA" id="ARBA00023136"/>
    </source>
</evidence>
<evidence type="ECO:0000256" key="1">
    <source>
        <dbReference type="ARBA" id="ARBA00003408"/>
    </source>
</evidence>
<accession>A0A9D1SRM1</accession>
<dbReference type="PIRSF" id="PIRSF006603">
    <property type="entry name" value="DinF"/>
    <property type="match status" value="1"/>
</dbReference>
<comment type="similarity">
    <text evidence="3">Belongs to the multi antimicrobial extrusion (MATE) (TC 2.A.66.1) family.</text>
</comment>
<dbReference type="Pfam" id="PF01554">
    <property type="entry name" value="MatE"/>
    <property type="match status" value="2"/>
</dbReference>
<keyword evidence="9 13" id="KW-1133">Transmembrane helix</keyword>
<dbReference type="GO" id="GO:0006811">
    <property type="term" value="P:monoatomic ion transport"/>
    <property type="evidence" value="ECO:0007669"/>
    <property type="project" value="UniProtKB-KW"/>
</dbReference>
<dbReference type="GO" id="GO:0042910">
    <property type="term" value="F:xenobiotic transmembrane transporter activity"/>
    <property type="evidence" value="ECO:0007669"/>
    <property type="project" value="InterPro"/>
</dbReference>
<evidence type="ECO:0000256" key="8">
    <source>
        <dbReference type="ARBA" id="ARBA00022692"/>
    </source>
</evidence>